<dbReference type="STRING" id="40998.A0A2P8A8N7"/>
<dbReference type="PANTHER" id="PTHR42791:SF1">
    <property type="entry name" value="N-ACETYLTRANSFERASE DOMAIN-CONTAINING PROTEIN"/>
    <property type="match status" value="1"/>
</dbReference>
<protein>
    <submittedName>
        <fullName evidence="2">Cell wall alpha-1,3-glucan synthase ags1</fullName>
    </submittedName>
</protein>
<feature type="domain" description="N-acetyltransferase" evidence="1">
    <location>
        <begin position="150"/>
        <end position="206"/>
    </location>
</feature>
<reference evidence="2 3" key="1">
    <citation type="submission" date="2017-05" db="EMBL/GenBank/DDBJ databases">
        <title>Draft genome sequence of Elsinoe australis.</title>
        <authorList>
            <person name="Cheng Q."/>
        </authorList>
    </citation>
    <scope>NUCLEOTIDE SEQUENCE [LARGE SCALE GENOMIC DNA]</scope>
    <source>
        <strain evidence="2 3">NL1</strain>
    </source>
</reference>
<dbReference type="OrthoDB" id="2832510at2759"/>
<dbReference type="InterPro" id="IPR016181">
    <property type="entry name" value="Acyl_CoA_acyltransferase"/>
</dbReference>
<organism evidence="2 3">
    <name type="scientific">Elsinoe australis</name>
    <dbReference type="NCBI Taxonomy" id="40998"/>
    <lineage>
        <taxon>Eukaryota</taxon>
        <taxon>Fungi</taxon>
        <taxon>Dikarya</taxon>
        <taxon>Ascomycota</taxon>
        <taxon>Pezizomycotina</taxon>
        <taxon>Dothideomycetes</taxon>
        <taxon>Dothideomycetidae</taxon>
        <taxon>Myriangiales</taxon>
        <taxon>Elsinoaceae</taxon>
        <taxon>Elsinoe</taxon>
    </lineage>
</organism>
<comment type="caution">
    <text evidence="2">The sequence shown here is derived from an EMBL/GenBank/DDBJ whole genome shotgun (WGS) entry which is preliminary data.</text>
</comment>
<accession>A0A2P8A8N7</accession>
<dbReference type="Gene3D" id="3.40.630.30">
    <property type="match status" value="1"/>
</dbReference>
<dbReference type="GO" id="GO:0016747">
    <property type="term" value="F:acyltransferase activity, transferring groups other than amino-acyl groups"/>
    <property type="evidence" value="ECO:0007669"/>
    <property type="project" value="InterPro"/>
</dbReference>
<keyword evidence="3" id="KW-1185">Reference proteome</keyword>
<proteinExistence type="predicted"/>
<dbReference type="PANTHER" id="PTHR42791">
    <property type="entry name" value="GNAT FAMILY ACETYLTRANSFERASE"/>
    <property type="match status" value="1"/>
</dbReference>
<dbReference type="AlphaFoldDB" id="A0A2P8A8N7"/>
<name>A0A2P8A8N7_9PEZI</name>
<dbReference type="InterPro" id="IPR052523">
    <property type="entry name" value="Trichothecene_AcTrans"/>
</dbReference>
<dbReference type="EMBL" id="NHZQ01000060">
    <property type="protein sequence ID" value="PSK56827.1"/>
    <property type="molecule type" value="Genomic_DNA"/>
</dbReference>
<sequence>MSESKDLKLENVSLADRGAIAEIIARANFDDPYGQTVWPDSTIESRIAGSHARLPKTLLGPGNWFQKVTQGGKPVAYAQWTLPIPIWERLNRENGGGIDAEADTQMRDQFNREYNESCVSPGWPKGMRREVVEACSPAMEEANERVFSGDGDAIFLVQVKTLPEYQGRGAGSMLVGWGADLADREGLPHHLEATPFGKGLYEKYGFANMAEVHHDVSRFGGPARYTHTLMIRKPAAV</sequence>
<evidence type="ECO:0000313" key="2">
    <source>
        <dbReference type="EMBL" id="PSK56827.1"/>
    </source>
</evidence>
<gene>
    <name evidence="2" type="ORF">B9Z65_6451</name>
</gene>
<evidence type="ECO:0000259" key="1">
    <source>
        <dbReference type="Pfam" id="PF00583"/>
    </source>
</evidence>
<dbReference type="InterPro" id="IPR000182">
    <property type="entry name" value="GNAT_dom"/>
</dbReference>
<dbReference type="Pfam" id="PF00583">
    <property type="entry name" value="Acetyltransf_1"/>
    <property type="match status" value="1"/>
</dbReference>
<dbReference type="SUPFAM" id="SSF55729">
    <property type="entry name" value="Acyl-CoA N-acyltransferases (Nat)"/>
    <property type="match status" value="1"/>
</dbReference>
<dbReference type="Proteomes" id="UP000243723">
    <property type="component" value="Unassembled WGS sequence"/>
</dbReference>
<evidence type="ECO:0000313" key="3">
    <source>
        <dbReference type="Proteomes" id="UP000243723"/>
    </source>
</evidence>